<dbReference type="Proteomes" id="UP000821865">
    <property type="component" value="Chromosome 1"/>
</dbReference>
<comment type="caution">
    <text evidence="1">The sequence shown here is derived from an EMBL/GenBank/DDBJ whole genome shotgun (WGS) entry which is preliminary data.</text>
</comment>
<gene>
    <name evidence="1" type="ORF">HPB49_006226</name>
</gene>
<organism evidence="1 2">
    <name type="scientific">Dermacentor silvarum</name>
    <name type="common">Tick</name>
    <dbReference type="NCBI Taxonomy" id="543639"/>
    <lineage>
        <taxon>Eukaryota</taxon>
        <taxon>Metazoa</taxon>
        <taxon>Ecdysozoa</taxon>
        <taxon>Arthropoda</taxon>
        <taxon>Chelicerata</taxon>
        <taxon>Arachnida</taxon>
        <taxon>Acari</taxon>
        <taxon>Parasitiformes</taxon>
        <taxon>Ixodida</taxon>
        <taxon>Ixodoidea</taxon>
        <taxon>Ixodidae</taxon>
        <taxon>Rhipicephalinae</taxon>
        <taxon>Dermacentor</taxon>
    </lineage>
</organism>
<evidence type="ECO:0000313" key="1">
    <source>
        <dbReference type="EMBL" id="KAH7978632.1"/>
    </source>
</evidence>
<reference evidence="1" key="1">
    <citation type="submission" date="2020-05" db="EMBL/GenBank/DDBJ databases">
        <title>Large-scale comparative analyses of tick genomes elucidate their genetic diversity and vector capacities.</title>
        <authorList>
            <person name="Jia N."/>
            <person name="Wang J."/>
            <person name="Shi W."/>
            <person name="Du L."/>
            <person name="Sun Y."/>
            <person name="Zhan W."/>
            <person name="Jiang J."/>
            <person name="Wang Q."/>
            <person name="Zhang B."/>
            <person name="Ji P."/>
            <person name="Sakyi L.B."/>
            <person name="Cui X."/>
            <person name="Yuan T."/>
            <person name="Jiang B."/>
            <person name="Yang W."/>
            <person name="Lam T.T.-Y."/>
            <person name="Chang Q."/>
            <person name="Ding S."/>
            <person name="Wang X."/>
            <person name="Zhu J."/>
            <person name="Ruan X."/>
            <person name="Zhao L."/>
            <person name="Wei J."/>
            <person name="Que T."/>
            <person name="Du C."/>
            <person name="Cheng J."/>
            <person name="Dai P."/>
            <person name="Han X."/>
            <person name="Huang E."/>
            <person name="Gao Y."/>
            <person name="Liu J."/>
            <person name="Shao H."/>
            <person name="Ye R."/>
            <person name="Li L."/>
            <person name="Wei W."/>
            <person name="Wang X."/>
            <person name="Wang C."/>
            <person name="Yang T."/>
            <person name="Huo Q."/>
            <person name="Li W."/>
            <person name="Guo W."/>
            <person name="Chen H."/>
            <person name="Zhou L."/>
            <person name="Ni X."/>
            <person name="Tian J."/>
            <person name="Zhou Y."/>
            <person name="Sheng Y."/>
            <person name="Liu T."/>
            <person name="Pan Y."/>
            <person name="Xia L."/>
            <person name="Li J."/>
            <person name="Zhao F."/>
            <person name="Cao W."/>
        </authorList>
    </citation>
    <scope>NUCLEOTIDE SEQUENCE</scope>
    <source>
        <strain evidence="1">Dsil-2018</strain>
    </source>
</reference>
<accession>A0ACB8DVU0</accession>
<proteinExistence type="predicted"/>
<name>A0ACB8DVU0_DERSI</name>
<dbReference type="EMBL" id="CM023470">
    <property type="protein sequence ID" value="KAH7978632.1"/>
    <property type="molecule type" value="Genomic_DNA"/>
</dbReference>
<keyword evidence="2" id="KW-1185">Reference proteome</keyword>
<evidence type="ECO:0000313" key="2">
    <source>
        <dbReference type="Proteomes" id="UP000821865"/>
    </source>
</evidence>
<protein>
    <submittedName>
        <fullName evidence="1">Uncharacterized protein</fullName>
    </submittedName>
</protein>
<sequence length="598" mass="65283">MVFTSSGHIAKGESVATVAKLLNEMHTSALSAATMVDSRTLFGTTDAFPKSQSSGPSAVPKGAPLSVVTASKMMDTAGHPSGDKWDVVGVIATSLKSTTADDAAARTSMTSVANISTLTGTNQTVVEAVPPNSSHYFTSSGATTRSTTRPPETSRIRALITKGLSTMSGRLMRRLLQADISAECSLGVLHFMRAIQTLEPWAFRLVDATAKYPTGLLQASTANLGAYDECIETVARDEYGIEKARGQYCNVHLAIGEDSPIIGEIMPAVMLSHKRSTMLHLWYLSADYQLFLVAVIVIQTCKTRNRLAASIFVLLSLASCAIAAWQIYGTNMTPFMVLVQGSYSTVVDTMDHYYMLPFYHGVCFFSGCITFLIVEKYGKANISKMMQASLWCICLFCGLYCLFMKIEWYSKSERVSETKRLFHAFTDRIIWSVCIACIAFTCATGRGGIVNRFLSWNGFVPLSHLSFGVYLIHYPVFLLTHHVARERIFYSHFTLVSQCFAVVVWSYILSYFLFITCEAPTGHLEKLVFMRERRTGAVCTNGATNGATQNGVSANNANHLAVGSIATGTIKKFLSGAPTSKGAVAGSEESRTRKCNRF</sequence>